<organism evidence="7 8">
    <name type="scientific">Robbsia andropogonis</name>
    <dbReference type="NCBI Taxonomy" id="28092"/>
    <lineage>
        <taxon>Bacteria</taxon>
        <taxon>Pseudomonadati</taxon>
        <taxon>Pseudomonadota</taxon>
        <taxon>Betaproteobacteria</taxon>
        <taxon>Burkholderiales</taxon>
        <taxon>Burkholderiaceae</taxon>
        <taxon>Robbsia</taxon>
    </lineage>
</organism>
<dbReference type="Pfam" id="PF14246">
    <property type="entry name" value="TetR_C_7"/>
    <property type="match status" value="1"/>
</dbReference>
<dbReference type="GO" id="GO:0000976">
    <property type="term" value="F:transcription cis-regulatory region binding"/>
    <property type="evidence" value="ECO:0007669"/>
    <property type="project" value="TreeGrafter"/>
</dbReference>
<dbReference type="InterPro" id="IPR001647">
    <property type="entry name" value="HTH_TetR"/>
</dbReference>
<name>A0A0F5K0R3_9BURK</name>
<keyword evidence="1" id="KW-0805">Transcription regulation</keyword>
<gene>
    <name evidence="7" type="ORF">WM40_11885</name>
</gene>
<evidence type="ECO:0000313" key="7">
    <source>
        <dbReference type="EMBL" id="KKB63474.1"/>
    </source>
</evidence>
<evidence type="ECO:0000256" key="3">
    <source>
        <dbReference type="ARBA" id="ARBA00023163"/>
    </source>
</evidence>
<evidence type="ECO:0000256" key="2">
    <source>
        <dbReference type="ARBA" id="ARBA00023125"/>
    </source>
</evidence>
<feature type="region of interest" description="Disordered" evidence="5">
    <location>
        <begin position="1"/>
        <end position="29"/>
    </location>
</feature>
<dbReference type="PANTHER" id="PTHR30055:SF146">
    <property type="entry name" value="HTH-TYPE TRANSCRIPTIONAL DUAL REGULATOR CECR"/>
    <property type="match status" value="1"/>
</dbReference>
<dbReference type="PRINTS" id="PR00455">
    <property type="entry name" value="HTHTETR"/>
</dbReference>
<evidence type="ECO:0000259" key="6">
    <source>
        <dbReference type="PROSITE" id="PS50977"/>
    </source>
</evidence>
<protein>
    <recommendedName>
        <fullName evidence="6">HTH tetR-type domain-containing protein</fullName>
    </recommendedName>
</protein>
<evidence type="ECO:0000256" key="4">
    <source>
        <dbReference type="PROSITE-ProRule" id="PRU00335"/>
    </source>
</evidence>
<dbReference type="SUPFAM" id="SSF46689">
    <property type="entry name" value="Homeodomain-like"/>
    <property type="match status" value="1"/>
</dbReference>
<dbReference type="FunFam" id="1.10.10.60:FF:000141">
    <property type="entry name" value="TetR family transcriptional regulator"/>
    <property type="match status" value="1"/>
</dbReference>
<feature type="domain" description="HTH tetR-type" evidence="6">
    <location>
        <begin position="31"/>
        <end position="91"/>
    </location>
</feature>
<dbReference type="InterPro" id="IPR050109">
    <property type="entry name" value="HTH-type_TetR-like_transc_reg"/>
</dbReference>
<reference evidence="7 8" key="1">
    <citation type="submission" date="2015-03" db="EMBL/GenBank/DDBJ databases">
        <title>Draft Genome Sequence of Burkholderia andropogonis type strain ICMP2807, isolated from Sorghum bicolor.</title>
        <authorList>
            <person name="Lopes-Santos L."/>
            <person name="Castro D.B."/>
            <person name="Ottoboni L.M."/>
            <person name="Park D."/>
            <person name="Weirc B.S."/>
            <person name="Destefano S.A."/>
        </authorList>
    </citation>
    <scope>NUCLEOTIDE SEQUENCE [LARGE SCALE GENOMIC DNA]</scope>
    <source>
        <strain evidence="7 8">ICMP2807</strain>
    </source>
</reference>
<dbReference type="PANTHER" id="PTHR30055">
    <property type="entry name" value="HTH-TYPE TRANSCRIPTIONAL REGULATOR RUTR"/>
    <property type="match status" value="1"/>
</dbReference>
<accession>A0A0F5K0R3</accession>
<sequence length="234" mass="25308">MPKIVNKPETTGLPKSLFSRKPGRPPNAMAGDVDERILNAATATFIERGFGGASLDRIAEAAGASKATLYSRYDGKDALFAEVVRRNCEQSLQLAYEKKRSGTLPEQLVAMTQLFAARLISDEVIGLIRMVVAEAPRFPALAKLTHDAGRARTIDAVATTLAEYGQRTKTEGTRQAAKQHAQLLAVRIHEAVVSPMIIRALLSENLAEVRAEIPQHAKETVDVFAAAGALAEFM</sequence>
<feature type="DNA-binding region" description="H-T-H motif" evidence="4">
    <location>
        <begin position="54"/>
        <end position="73"/>
    </location>
</feature>
<dbReference type="PROSITE" id="PS50977">
    <property type="entry name" value="HTH_TETR_2"/>
    <property type="match status" value="1"/>
</dbReference>
<dbReference type="InterPro" id="IPR039536">
    <property type="entry name" value="TetR_C_Proteobacteria"/>
</dbReference>
<dbReference type="Gene3D" id="1.10.357.10">
    <property type="entry name" value="Tetracycline Repressor, domain 2"/>
    <property type="match status" value="1"/>
</dbReference>
<keyword evidence="8" id="KW-1185">Reference proteome</keyword>
<keyword evidence="2 4" id="KW-0238">DNA-binding</keyword>
<dbReference type="STRING" id="28092.WM40_11885"/>
<dbReference type="InterPro" id="IPR009057">
    <property type="entry name" value="Homeodomain-like_sf"/>
</dbReference>
<keyword evidence="3" id="KW-0804">Transcription</keyword>
<dbReference type="Pfam" id="PF00440">
    <property type="entry name" value="TetR_N"/>
    <property type="match status" value="1"/>
</dbReference>
<dbReference type="PATRIC" id="fig|28092.6.peg.2792"/>
<dbReference type="Proteomes" id="UP000033618">
    <property type="component" value="Unassembled WGS sequence"/>
</dbReference>
<evidence type="ECO:0000313" key="8">
    <source>
        <dbReference type="Proteomes" id="UP000033618"/>
    </source>
</evidence>
<dbReference type="Gene3D" id="1.10.10.60">
    <property type="entry name" value="Homeodomain-like"/>
    <property type="match status" value="1"/>
</dbReference>
<comment type="caution">
    <text evidence="7">The sequence shown here is derived from an EMBL/GenBank/DDBJ whole genome shotgun (WGS) entry which is preliminary data.</text>
</comment>
<dbReference type="GO" id="GO:0003700">
    <property type="term" value="F:DNA-binding transcription factor activity"/>
    <property type="evidence" value="ECO:0007669"/>
    <property type="project" value="TreeGrafter"/>
</dbReference>
<proteinExistence type="predicted"/>
<dbReference type="AlphaFoldDB" id="A0A0F5K0R3"/>
<dbReference type="EMBL" id="LAQU01000010">
    <property type="protein sequence ID" value="KKB63474.1"/>
    <property type="molecule type" value="Genomic_DNA"/>
</dbReference>
<evidence type="ECO:0000256" key="5">
    <source>
        <dbReference type="SAM" id="MobiDB-lite"/>
    </source>
</evidence>
<evidence type="ECO:0000256" key="1">
    <source>
        <dbReference type="ARBA" id="ARBA00023015"/>
    </source>
</evidence>